<evidence type="ECO:0000259" key="1">
    <source>
        <dbReference type="PROSITE" id="PS50157"/>
    </source>
</evidence>
<dbReference type="Proteomes" id="UP000304382">
    <property type="component" value="Unassembled WGS sequence"/>
</dbReference>
<dbReference type="InterPro" id="IPR013087">
    <property type="entry name" value="Znf_C2H2_type"/>
</dbReference>
<dbReference type="InterPro" id="IPR055552">
    <property type="entry name" value="DUF7128"/>
</dbReference>
<keyword evidence="3" id="KW-1185">Reference proteome</keyword>
<organism evidence="2 3">
    <name type="scientific">Haloarcula mannanilytica</name>
    <dbReference type="NCBI Taxonomy" id="2509225"/>
    <lineage>
        <taxon>Archaea</taxon>
        <taxon>Methanobacteriati</taxon>
        <taxon>Methanobacteriota</taxon>
        <taxon>Stenosarchaea group</taxon>
        <taxon>Halobacteria</taxon>
        <taxon>Halobacteriales</taxon>
        <taxon>Haloarculaceae</taxon>
        <taxon>Haloarcula</taxon>
    </lineage>
</organism>
<dbReference type="EMBL" id="BIXZ01000001">
    <property type="protein sequence ID" value="GCF12308.1"/>
    <property type="molecule type" value="Genomic_DNA"/>
</dbReference>
<feature type="domain" description="C2H2-type" evidence="1">
    <location>
        <begin position="28"/>
        <end position="55"/>
    </location>
</feature>
<accession>A0A4C2ECQ9</accession>
<gene>
    <name evidence="2" type="ORF">Harman_02430</name>
</gene>
<comment type="caution">
    <text evidence="2">The sequence shown here is derived from an EMBL/GenBank/DDBJ whole genome shotgun (WGS) entry which is preliminary data.</text>
</comment>
<protein>
    <recommendedName>
        <fullName evidence="1">C2H2-type domain-containing protein</fullName>
    </recommendedName>
</protein>
<dbReference type="Pfam" id="PF23447">
    <property type="entry name" value="DUF7128"/>
    <property type="match status" value="1"/>
</dbReference>
<dbReference type="AlphaFoldDB" id="A0A4C2ECQ9"/>
<sequence>MLRENNIRTAIRVFGMVVQTERDDITWYKCETCGLMFDDQSDARQHEENCDDEDPSYIQ</sequence>
<proteinExistence type="predicted"/>
<reference evidence="2 3" key="1">
    <citation type="submission" date="2019-02" db="EMBL/GenBank/DDBJ databases">
        <title>Haloarcula mannanilyticum sp. nov., a mannan degrading haloarchaeon isolated from commercial salt.</title>
        <authorList>
            <person name="Enomoto S."/>
            <person name="Shimane Y."/>
            <person name="Kamekura M."/>
            <person name="Ito T."/>
            <person name="Moriya O."/>
            <person name="Ihara K."/>
            <person name="Takahashi-Ando N."/>
            <person name="Fukushima Y."/>
            <person name="Yoshida Y."/>
            <person name="Usama R."/>
            <person name="Takai K."/>
            <person name="Minegishi H."/>
        </authorList>
    </citation>
    <scope>NUCLEOTIDE SEQUENCE [LARGE SCALE GENOMIC DNA]</scope>
    <source>
        <strain evidence="2 3">MD130-1</strain>
    </source>
</reference>
<evidence type="ECO:0000313" key="2">
    <source>
        <dbReference type="EMBL" id="GCF12308.1"/>
    </source>
</evidence>
<evidence type="ECO:0000313" key="3">
    <source>
        <dbReference type="Proteomes" id="UP000304382"/>
    </source>
</evidence>
<dbReference type="PROSITE" id="PS50157">
    <property type="entry name" value="ZINC_FINGER_C2H2_2"/>
    <property type="match status" value="1"/>
</dbReference>
<name>A0A4C2ECQ9_9EURY</name>